<name>A0ABV5AVF9_9BACL</name>
<dbReference type="EMBL" id="JBHHMI010000013">
    <property type="protein sequence ID" value="MFB5268207.1"/>
    <property type="molecule type" value="Genomic_DNA"/>
</dbReference>
<feature type="domain" description="DnaA N-terminal" evidence="1">
    <location>
        <begin position="251"/>
        <end position="311"/>
    </location>
</feature>
<dbReference type="InterPro" id="IPR024633">
    <property type="entry name" value="DnaA_N_dom"/>
</dbReference>
<dbReference type="Pfam" id="PF13730">
    <property type="entry name" value="HTH_36"/>
    <property type="match status" value="1"/>
</dbReference>
<evidence type="ECO:0000313" key="3">
    <source>
        <dbReference type="Proteomes" id="UP001580346"/>
    </source>
</evidence>
<dbReference type="Pfam" id="PF11638">
    <property type="entry name" value="DnaA_N"/>
    <property type="match status" value="1"/>
</dbReference>
<dbReference type="RefSeq" id="WP_375356363.1">
    <property type="nucleotide sequence ID" value="NZ_JBHHMI010000013.1"/>
</dbReference>
<reference evidence="2 3" key="1">
    <citation type="submission" date="2024-09" db="EMBL/GenBank/DDBJ databases">
        <title>Paenibacillus zeirhizospherea sp. nov., isolated from surface of the maize (Zea mays) roots in a horticulture field, Hungary.</title>
        <authorList>
            <person name="Marton D."/>
            <person name="Farkas M."/>
            <person name="Bedics A."/>
            <person name="Toth E."/>
            <person name="Tancsics A."/>
            <person name="Boka K."/>
            <person name="Maroti G."/>
            <person name="Kriszt B."/>
            <person name="Cserhati M."/>
        </authorList>
    </citation>
    <scope>NUCLEOTIDE SEQUENCE [LARGE SCALE GENOMIC DNA]</scope>
    <source>
        <strain evidence="2 3">KCTC 33519</strain>
    </source>
</reference>
<dbReference type="Proteomes" id="UP001580346">
    <property type="component" value="Unassembled WGS sequence"/>
</dbReference>
<dbReference type="Gene3D" id="3.30.300.180">
    <property type="match status" value="1"/>
</dbReference>
<comment type="caution">
    <text evidence="2">The sequence shown here is derived from an EMBL/GenBank/DDBJ whole genome shotgun (WGS) entry which is preliminary data.</text>
</comment>
<evidence type="ECO:0000313" key="2">
    <source>
        <dbReference type="EMBL" id="MFB5268207.1"/>
    </source>
</evidence>
<accession>A0ABV5AVF9</accession>
<organism evidence="2 3">
    <name type="scientific">Paenibacillus enshidis</name>
    <dbReference type="NCBI Taxonomy" id="1458439"/>
    <lineage>
        <taxon>Bacteria</taxon>
        <taxon>Bacillati</taxon>
        <taxon>Bacillota</taxon>
        <taxon>Bacilli</taxon>
        <taxon>Bacillales</taxon>
        <taxon>Paenibacillaceae</taxon>
        <taxon>Paenibacillus</taxon>
    </lineage>
</organism>
<gene>
    <name evidence="2" type="ORF">ACE41H_15680</name>
</gene>
<evidence type="ECO:0000259" key="1">
    <source>
        <dbReference type="Pfam" id="PF11638"/>
    </source>
</evidence>
<sequence length="325" mass="38700">MMEQNLKGNHFRLSYYRYRPTGESETKNRRVGDSEQLYTKKELERIYLKEEDVRSFSLDKHGQTIPYMDGNITLLSNYILDYWGHFLFAEGIALYMHLKRYCYGELDYCWPDLDLIGKKMHKSRNTLKKYLALLEKYGFVVMFNCINIDKNNMEESPLFKVRKQVPFLPQDLYDGLPNELRVDHDKYMQKLVNLTNHPAELERSLDYSVIYDQALENGTVVRKHRGDQELGEQRESRKRLLEDQQTDKDKALWDSLCELLLTKVSKPSFDTWFKHCLIIRDGLTHTLFCPTPFVTEWIQARYVNMITLFLQEIDAEFKELKVETI</sequence>
<dbReference type="InterPro" id="IPR038454">
    <property type="entry name" value="DnaA_N_sf"/>
</dbReference>
<proteinExistence type="predicted"/>
<protein>
    <submittedName>
        <fullName evidence="2">DnaA N-terminal domain-containing protein</fullName>
    </submittedName>
</protein>
<keyword evidence="3" id="KW-1185">Reference proteome</keyword>